<proteinExistence type="predicted"/>
<dbReference type="InterPro" id="IPR000241">
    <property type="entry name" value="RlmKL-like_Mtase"/>
</dbReference>
<evidence type="ECO:0000313" key="2">
    <source>
        <dbReference type="EMBL" id="PZD94705.1"/>
    </source>
</evidence>
<protein>
    <submittedName>
        <fullName evidence="2">RNA methyltransferase</fullName>
    </submittedName>
</protein>
<evidence type="ECO:0000313" key="3">
    <source>
        <dbReference type="Proteomes" id="UP000249522"/>
    </source>
</evidence>
<keyword evidence="2" id="KW-0489">Methyltransferase</keyword>
<keyword evidence="3" id="KW-1185">Reference proteome</keyword>
<dbReference type="AlphaFoldDB" id="A0A2W1LII3"/>
<evidence type="ECO:0000259" key="1">
    <source>
        <dbReference type="Pfam" id="PF01170"/>
    </source>
</evidence>
<dbReference type="GO" id="GO:0016423">
    <property type="term" value="F:tRNA (guanine) methyltransferase activity"/>
    <property type="evidence" value="ECO:0007669"/>
    <property type="project" value="TreeGrafter"/>
</dbReference>
<dbReference type="InterPro" id="IPR029063">
    <property type="entry name" value="SAM-dependent_MTases_sf"/>
</dbReference>
<sequence>MGVSRVNRLYLYACHEEEAELFAMEARQLFGGTRVPVREGSGYLVSQQLVDPERSPYLKGRLDIAEEADSLERLLDSLSERAPIEEPYKAVFIRTDDDLDYDTRLKTERLIGAQLRGNADLRKPVRLIGAARVSGRWLLGEYTASRTDWMKHNSKPQSYSTALPVRAARALVNIAVPRPEGLRVVDPCCGIGTVLLEAMAIGVDIEGYDLNPLAVRGARANLAYFGYPDRVKAADMRGIQNRYDAAILDLPYNKCSVLPDDTLAEMLSALRRITEGTAVIVSIDDISEAVALAGFIVEDSCKLRKGRFARRIYRCR</sequence>
<gene>
    <name evidence="2" type="ORF">DNH61_17295</name>
</gene>
<dbReference type="Gene3D" id="3.40.50.150">
    <property type="entry name" value="Vaccinia Virus protein VP39"/>
    <property type="match status" value="1"/>
</dbReference>
<dbReference type="SUPFAM" id="SSF53335">
    <property type="entry name" value="S-adenosyl-L-methionine-dependent methyltransferases"/>
    <property type="match status" value="1"/>
</dbReference>
<feature type="domain" description="Ribosomal RNA large subunit methyltransferase K/L-like methyltransferase" evidence="1">
    <location>
        <begin position="157"/>
        <end position="254"/>
    </location>
</feature>
<dbReference type="OrthoDB" id="9791556at2"/>
<dbReference type="Pfam" id="PF01170">
    <property type="entry name" value="UPF0020"/>
    <property type="match status" value="1"/>
</dbReference>
<dbReference type="GO" id="GO:0030488">
    <property type="term" value="P:tRNA methylation"/>
    <property type="evidence" value="ECO:0007669"/>
    <property type="project" value="TreeGrafter"/>
</dbReference>
<name>A0A2W1LII3_9BACL</name>
<dbReference type="PANTHER" id="PTHR14911">
    <property type="entry name" value="THUMP DOMAIN-CONTAINING"/>
    <property type="match status" value="1"/>
</dbReference>
<reference evidence="2 3" key="1">
    <citation type="submission" date="2018-06" db="EMBL/GenBank/DDBJ databases">
        <title>Paenibacillus imtechensis sp. nov.</title>
        <authorList>
            <person name="Pinnaka A.K."/>
            <person name="Singh H."/>
            <person name="Kaur M."/>
        </authorList>
    </citation>
    <scope>NUCLEOTIDE SEQUENCE [LARGE SCALE GENOMIC DNA]</scope>
    <source>
        <strain evidence="2 3">SMB1</strain>
    </source>
</reference>
<dbReference type="CDD" id="cd02440">
    <property type="entry name" value="AdoMet_MTases"/>
    <property type="match status" value="1"/>
</dbReference>
<comment type="caution">
    <text evidence="2">The sequence shown here is derived from an EMBL/GenBank/DDBJ whole genome shotgun (WGS) entry which is preliminary data.</text>
</comment>
<organism evidence="2 3">
    <name type="scientific">Paenibacillus sambharensis</name>
    <dbReference type="NCBI Taxonomy" id="1803190"/>
    <lineage>
        <taxon>Bacteria</taxon>
        <taxon>Bacillati</taxon>
        <taxon>Bacillota</taxon>
        <taxon>Bacilli</taxon>
        <taxon>Bacillales</taxon>
        <taxon>Paenibacillaceae</taxon>
        <taxon>Paenibacillus</taxon>
    </lineage>
</organism>
<dbReference type="EMBL" id="QKRB01000051">
    <property type="protein sequence ID" value="PZD94705.1"/>
    <property type="molecule type" value="Genomic_DNA"/>
</dbReference>
<accession>A0A2W1LII3</accession>
<dbReference type="PANTHER" id="PTHR14911:SF13">
    <property type="entry name" value="TRNA (GUANINE(6)-N2)-METHYLTRANSFERASE THUMP3"/>
    <property type="match status" value="1"/>
</dbReference>
<dbReference type="Proteomes" id="UP000249522">
    <property type="component" value="Unassembled WGS sequence"/>
</dbReference>
<keyword evidence="2" id="KW-0808">Transferase</keyword>